<dbReference type="EMBL" id="CADCTK010000484">
    <property type="protein sequence ID" value="CAA9256278.1"/>
    <property type="molecule type" value="Genomic_DNA"/>
</dbReference>
<sequence length="155" mass="16901">MSENTPIDNQNQTPPASSEGLPTVRLSNQNVSQPAGSGWSEVTEDWREVGEEFKKLGFRLGSAIRTGWKRENDQQLSGLSDQLRAMADQVETAVRAARQEAQAPETKAQTQRVVAAARGAGTTLVDEVRDTVASGLRVLNGQLRELAERIESGRK</sequence>
<evidence type="ECO:0000256" key="1">
    <source>
        <dbReference type="SAM" id="MobiDB-lite"/>
    </source>
</evidence>
<dbReference type="AlphaFoldDB" id="A0A6J4IQ29"/>
<accession>A0A6J4IQ29</accession>
<gene>
    <name evidence="2" type="ORF">AVDCRST_MAG26-2117</name>
</gene>
<protein>
    <submittedName>
        <fullName evidence="2">Uncharacterized protein</fullName>
    </submittedName>
</protein>
<feature type="compositionally biased region" description="Polar residues" evidence="1">
    <location>
        <begin position="25"/>
        <end position="35"/>
    </location>
</feature>
<organism evidence="2">
    <name type="scientific">uncultured Chloroflexia bacterium</name>
    <dbReference type="NCBI Taxonomy" id="1672391"/>
    <lineage>
        <taxon>Bacteria</taxon>
        <taxon>Bacillati</taxon>
        <taxon>Chloroflexota</taxon>
        <taxon>Chloroflexia</taxon>
        <taxon>environmental samples</taxon>
    </lineage>
</organism>
<evidence type="ECO:0000313" key="2">
    <source>
        <dbReference type="EMBL" id="CAA9256278.1"/>
    </source>
</evidence>
<feature type="compositionally biased region" description="Polar residues" evidence="1">
    <location>
        <begin position="1"/>
        <end position="16"/>
    </location>
</feature>
<proteinExistence type="predicted"/>
<reference evidence="2" key="1">
    <citation type="submission" date="2020-02" db="EMBL/GenBank/DDBJ databases">
        <authorList>
            <person name="Meier V. D."/>
        </authorList>
    </citation>
    <scope>NUCLEOTIDE SEQUENCE</scope>
    <source>
        <strain evidence="2">AVDCRST_MAG26</strain>
    </source>
</reference>
<feature type="region of interest" description="Disordered" evidence="1">
    <location>
        <begin position="1"/>
        <end position="43"/>
    </location>
</feature>
<name>A0A6J4IQ29_9CHLR</name>